<evidence type="ECO:0000313" key="2">
    <source>
        <dbReference type="EMBL" id="GMH20671.1"/>
    </source>
</evidence>
<organism evidence="2 3">
    <name type="scientific">Nepenthes gracilis</name>
    <name type="common">Slender pitcher plant</name>
    <dbReference type="NCBI Taxonomy" id="150966"/>
    <lineage>
        <taxon>Eukaryota</taxon>
        <taxon>Viridiplantae</taxon>
        <taxon>Streptophyta</taxon>
        <taxon>Embryophyta</taxon>
        <taxon>Tracheophyta</taxon>
        <taxon>Spermatophyta</taxon>
        <taxon>Magnoliopsida</taxon>
        <taxon>eudicotyledons</taxon>
        <taxon>Gunneridae</taxon>
        <taxon>Pentapetalae</taxon>
        <taxon>Caryophyllales</taxon>
        <taxon>Nepenthaceae</taxon>
        <taxon>Nepenthes</taxon>
    </lineage>
</organism>
<dbReference type="GO" id="GO:0015031">
    <property type="term" value="P:protein transport"/>
    <property type="evidence" value="ECO:0007669"/>
    <property type="project" value="InterPro"/>
</dbReference>
<reference evidence="2" key="1">
    <citation type="submission" date="2023-05" db="EMBL/GenBank/DDBJ databases">
        <title>Nepenthes gracilis genome sequencing.</title>
        <authorList>
            <person name="Fukushima K."/>
        </authorList>
    </citation>
    <scope>NUCLEOTIDE SEQUENCE</scope>
    <source>
        <strain evidence="2">SING2019-196</strain>
    </source>
</reference>
<dbReference type="Pfam" id="PF03398">
    <property type="entry name" value="Ist1"/>
    <property type="match status" value="1"/>
</dbReference>
<dbReference type="AlphaFoldDB" id="A0AAD3XYH8"/>
<gene>
    <name evidence="2" type="ORF">Nepgr_022512</name>
</gene>
<name>A0AAD3XYH8_NEPGR</name>
<accession>A0AAD3XYH8</accession>
<evidence type="ECO:0000313" key="3">
    <source>
        <dbReference type="Proteomes" id="UP001279734"/>
    </source>
</evidence>
<dbReference type="InterPro" id="IPR042277">
    <property type="entry name" value="IST1-like"/>
</dbReference>
<dbReference type="Gene3D" id="1.20.1260.60">
    <property type="entry name" value="Vacuolar protein sorting-associated protein Ist1"/>
    <property type="match status" value="1"/>
</dbReference>
<keyword evidence="3" id="KW-1185">Reference proteome</keyword>
<sequence>MGKILDALLGRNFKLSKVKALATLAISRAAVLKNQRYVRCSHARSDVVQLLNLGHEERALIRVQLVTEEKNMLDALAMIEDYCHLLKQRASQLTRNTDCPDELKEAISSLIFASSRIGDFPELQR</sequence>
<proteinExistence type="inferred from homology"/>
<comment type="similarity">
    <text evidence="1">Belongs to the IST1 family.</text>
</comment>
<dbReference type="Proteomes" id="UP001279734">
    <property type="component" value="Unassembled WGS sequence"/>
</dbReference>
<protein>
    <submittedName>
        <fullName evidence="2">Uncharacterized protein</fullName>
    </submittedName>
</protein>
<dbReference type="PANTHER" id="PTHR12161">
    <property type="entry name" value="IST1 FAMILY MEMBER"/>
    <property type="match status" value="1"/>
</dbReference>
<evidence type="ECO:0000256" key="1">
    <source>
        <dbReference type="ARBA" id="ARBA00005536"/>
    </source>
</evidence>
<dbReference type="PANTHER" id="PTHR12161:SF65">
    <property type="entry name" value="IST1-LIKE PROTEIN"/>
    <property type="match status" value="1"/>
</dbReference>
<dbReference type="EMBL" id="BSYO01000022">
    <property type="protein sequence ID" value="GMH20671.1"/>
    <property type="molecule type" value="Genomic_DNA"/>
</dbReference>
<dbReference type="InterPro" id="IPR005061">
    <property type="entry name" value="Ist1"/>
</dbReference>
<comment type="caution">
    <text evidence="2">The sequence shown here is derived from an EMBL/GenBank/DDBJ whole genome shotgun (WGS) entry which is preliminary data.</text>
</comment>